<reference evidence="3" key="1">
    <citation type="submission" date="2025-08" db="UniProtKB">
        <authorList>
            <consortium name="Ensembl"/>
        </authorList>
    </citation>
    <scope>IDENTIFICATION</scope>
</reference>
<keyword evidence="1" id="KW-0813">Transport</keyword>
<comment type="similarity">
    <text evidence="1">Belongs to the SDA1 family.</text>
</comment>
<proteinExistence type="inferred from homology"/>
<keyword evidence="4" id="KW-1185">Reference proteome</keyword>
<dbReference type="InterPro" id="IPR027312">
    <property type="entry name" value="Sda1"/>
</dbReference>
<dbReference type="GO" id="GO:0042273">
    <property type="term" value="P:ribosomal large subunit biogenesis"/>
    <property type="evidence" value="ECO:0007669"/>
    <property type="project" value="UniProtKB-UniRule"/>
</dbReference>
<dbReference type="PANTHER" id="PTHR12730:SF0">
    <property type="entry name" value="PROTEIN SDA1 HOMOLOG"/>
    <property type="match status" value="1"/>
</dbReference>
<dbReference type="PANTHER" id="PTHR12730">
    <property type="entry name" value="HSDA/SDA1-RELATED"/>
    <property type="match status" value="1"/>
</dbReference>
<accession>A0A8C4QFE4</accession>
<evidence type="ECO:0000313" key="4">
    <source>
        <dbReference type="Proteomes" id="UP000694388"/>
    </source>
</evidence>
<feature type="domain" description="SDA1 N-terminal" evidence="2">
    <location>
        <begin position="4"/>
        <end position="122"/>
    </location>
</feature>
<evidence type="ECO:0000259" key="2">
    <source>
        <dbReference type="Pfam" id="PF08158"/>
    </source>
</evidence>
<name>A0A8C4QFE4_EPTBU</name>
<reference evidence="3" key="2">
    <citation type="submission" date="2025-09" db="UniProtKB">
        <authorList>
            <consortium name="Ensembl"/>
        </authorList>
    </citation>
    <scope>IDENTIFICATION</scope>
</reference>
<dbReference type="GO" id="GO:0000055">
    <property type="term" value="P:ribosomal large subunit export from nucleus"/>
    <property type="evidence" value="ECO:0007669"/>
    <property type="project" value="UniProtKB-UniRule"/>
</dbReference>
<keyword evidence="1" id="KW-0539">Nucleus</keyword>
<dbReference type="Ensembl" id="ENSEBUT00000014748.1">
    <property type="protein sequence ID" value="ENSEBUP00000014172.1"/>
    <property type="gene ID" value="ENSEBUG00000008938.1"/>
</dbReference>
<comment type="subcellular location">
    <subcellularLocation>
        <location evidence="1">Nucleus</location>
        <location evidence="1">Nucleolus</location>
    </subcellularLocation>
</comment>
<sequence length="122" mass="14403">MRYGTGRKTSKNKKKLKKSLMVLRKHKKKNRVETFNFSAIHLLHDPQGFSEKLLHQLQNSTEHYEVKLMMMDLISRIIGIHELVIFNFYPLVQRFLQPHQRDVTKVLLFAAQASHQLIPPEV</sequence>
<dbReference type="GO" id="GO:0015031">
    <property type="term" value="P:protein transport"/>
    <property type="evidence" value="ECO:0007669"/>
    <property type="project" value="UniProtKB-KW"/>
</dbReference>
<dbReference type="Pfam" id="PF08158">
    <property type="entry name" value="SDA1_HEAT"/>
    <property type="match status" value="1"/>
</dbReference>
<keyword evidence="1" id="KW-0690">Ribosome biogenesis</keyword>
<organism evidence="3 4">
    <name type="scientific">Eptatretus burgeri</name>
    <name type="common">Inshore hagfish</name>
    <dbReference type="NCBI Taxonomy" id="7764"/>
    <lineage>
        <taxon>Eukaryota</taxon>
        <taxon>Metazoa</taxon>
        <taxon>Chordata</taxon>
        <taxon>Craniata</taxon>
        <taxon>Vertebrata</taxon>
        <taxon>Cyclostomata</taxon>
        <taxon>Myxini</taxon>
        <taxon>Myxiniformes</taxon>
        <taxon>Myxinidae</taxon>
        <taxon>Eptatretinae</taxon>
        <taxon>Eptatretus</taxon>
    </lineage>
</organism>
<comment type="function">
    <text evidence="1">Required for 60S pre-ribosomal subunits export to the cytoplasm.</text>
</comment>
<protein>
    <recommendedName>
        <fullName evidence="1">Protein SDA1</fullName>
    </recommendedName>
</protein>
<dbReference type="Proteomes" id="UP000694388">
    <property type="component" value="Unplaced"/>
</dbReference>
<dbReference type="InterPro" id="IPR012977">
    <property type="entry name" value="SDA1_N"/>
</dbReference>
<evidence type="ECO:0000313" key="3">
    <source>
        <dbReference type="Ensembl" id="ENSEBUP00000014172.1"/>
    </source>
</evidence>
<evidence type="ECO:0000256" key="1">
    <source>
        <dbReference type="RuleBase" id="RU365057"/>
    </source>
</evidence>
<keyword evidence="1" id="KW-0653">Protein transport</keyword>
<dbReference type="AlphaFoldDB" id="A0A8C4QFE4"/>
<dbReference type="GO" id="GO:0005730">
    <property type="term" value="C:nucleolus"/>
    <property type="evidence" value="ECO:0007669"/>
    <property type="project" value="UniProtKB-SubCell"/>
</dbReference>
<dbReference type="GeneTree" id="ENSGT00390000010355"/>